<feature type="transmembrane region" description="Helical" evidence="1">
    <location>
        <begin position="26"/>
        <end position="44"/>
    </location>
</feature>
<keyword evidence="1" id="KW-0812">Transmembrane</keyword>
<feature type="transmembrane region" description="Helical" evidence="1">
    <location>
        <begin position="155"/>
        <end position="174"/>
    </location>
</feature>
<organism evidence="2 3">
    <name type="scientific">Candidatus Azambacteria bacterium GW2011_GWC1_46_13</name>
    <dbReference type="NCBI Taxonomy" id="1618619"/>
    <lineage>
        <taxon>Bacteria</taxon>
        <taxon>Candidatus Azamiibacteriota</taxon>
    </lineage>
</organism>
<evidence type="ECO:0000313" key="3">
    <source>
        <dbReference type="Proteomes" id="UP000034569"/>
    </source>
</evidence>
<dbReference type="EMBL" id="LCLU01000001">
    <property type="protein sequence ID" value="KKU22972.1"/>
    <property type="molecule type" value="Genomic_DNA"/>
</dbReference>
<feature type="transmembrane region" description="Helical" evidence="1">
    <location>
        <begin position="79"/>
        <end position="97"/>
    </location>
</feature>
<evidence type="ECO:0000256" key="1">
    <source>
        <dbReference type="SAM" id="Phobius"/>
    </source>
</evidence>
<accession>A0A0G1NRM5</accession>
<proteinExistence type="predicted"/>
<dbReference type="AlphaFoldDB" id="A0A0G1NRM5"/>
<evidence type="ECO:0000313" key="2">
    <source>
        <dbReference type="EMBL" id="KKU22972.1"/>
    </source>
</evidence>
<sequence>MRNLLSAAVIFFAAIFQTTFASKFGIFGAVPNLIFLAVLTLFFLKNLNEPSGSLRSLKEGAAFAILGGFFSDVFSGQPFGAAIIAFSAAIAFIFILMEKVFDKKNYKSMLAVVFFGAIFYNAVILFFLKMSGSADFAAIGSIFARFVLKEAVFDAVLAMIIFTFVHKFFGLWVLKTPRTILRNIN</sequence>
<gene>
    <name evidence="2" type="ORF">UX33_C0001G0005</name>
</gene>
<keyword evidence="1" id="KW-1133">Transmembrane helix</keyword>
<keyword evidence="1" id="KW-0472">Membrane</keyword>
<comment type="caution">
    <text evidence="2">The sequence shown here is derived from an EMBL/GenBank/DDBJ whole genome shotgun (WGS) entry which is preliminary data.</text>
</comment>
<evidence type="ECO:0008006" key="4">
    <source>
        <dbReference type="Google" id="ProtNLM"/>
    </source>
</evidence>
<protein>
    <recommendedName>
        <fullName evidence="4">Rod shape-determining protein MreD</fullName>
    </recommendedName>
</protein>
<feature type="transmembrane region" description="Helical" evidence="1">
    <location>
        <begin position="109"/>
        <end position="128"/>
    </location>
</feature>
<dbReference type="Proteomes" id="UP000034569">
    <property type="component" value="Unassembled WGS sequence"/>
</dbReference>
<reference evidence="2 3" key="1">
    <citation type="journal article" date="2015" name="Nature">
        <title>rRNA introns, odd ribosomes, and small enigmatic genomes across a large radiation of phyla.</title>
        <authorList>
            <person name="Brown C.T."/>
            <person name="Hug L.A."/>
            <person name="Thomas B.C."/>
            <person name="Sharon I."/>
            <person name="Castelle C.J."/>
            <person name="Singh A."/>
            <person name="Wilkins M.J."/>
            <person name="Williams K.H."/>
            <person name="Banfield J.F."/>
        </authorList>
    </citation>
    <scope>NUCLEOTIDE SEQUENCE [LARGE SCALE GENOMIC DNA]</scope>
</reference>
<name>A0A0G1NRM5_9BACT</name>